<feature type="compositionally biased region" description="Basic residues" evidence="1">
    <location>
        <begin position="101"/>
        <end position="117"/>
    </location>
</feature>
<feature type="compositionally biased region" description="Acidic residues" evidence="1">
    <location>
        <begin position="186"/>
        <end position="207"/>
    </location>
</feature>
<protein>
    <submittedName>
        <fullName evidence="2">Uncharacterized protein</fullName>
    </submittedName>
</protein>
<dbReference type="EMBL" id="JAOAOG010000338">
    <property type="protein sequence ID" value="KAJ6227010.1"/>
    <property type="molecule type" value="Genomic_DNA"/>
</dbReference>
<name>A0ABQ8X3P5_9EUKA</name>
<proteinExistence type="predicted"/>
<evidence type="ECO:0000256" key="1">
    <source>
        <dbReference type="SAM" id="MobiDB-lite"/>
    </source>
</evidence>
<sequence length="282" mass="33267">MSHYFTKSYSTPSIPIQKKKNQTPVRSKSDPYNHKIVQPEPRKIFFFERQNLKKLLNSSNYLDQLTEMLPQKKKTFFQKSKSLNYVHLEQITPFDLQLSGNRKKTKKKSRRKKKQKRTMFNEEGNLFSEEQKQKQKQEEEQNEKQKEKEKDKENEIEIENENENENINKNNSMFGITIKINDGLDYEDEASTGTDTETESDQDEDQQTENTMNKIDLEIERLIQEKNQNFSNNVKCGTNTDSDCRPLAFTPPKRVVCPLRMDQLFVKIGTQIENSSSNTFKK</sequence>
<feature type="compositionally biased region" description="Basic and acidic residues" evidence="1">
    <location>
        <begin position="129"/>
        <end position="155"/>
    </location>
</feature>
<keyword evidence="3" id="KW-1185">Reference proteome</keyword>
<reference evidence="2" key="1">
    <citation type="submission" date="2022-08" db="EMBL/GenBank/DDBJ databases">
        <title>Novel sulfate-reducing endosymbionts in the free-living metamonad Anaeramoeba.</title>
        <authorList>
            <person name="Jerlstrom-Hultqvist J."/>
            <person name="Cepicka I."/>
            <person name="Gallot-Lavallee L."/>
            <person name="Salas-Leiva D."/>
            <person name="Curtis B.A."/>
            <person name="Zahonova K."/>
            <person name="Pipaliya S."/>
            <person name="Dacks J."/>
            <person name="Roger A.J."/>
        </authorList>
    </citation>
    <scope>NUCLEOTIDE SEQUENCE</scope>
    <source>
        <strain evidence="2">Schooner1</strain>
    </source>
</reference>
<feature type="region of interest" description="Disordered" evidence="1">
    <location>
        <begin position="1"/>
        <end position="35"/>
    </location>
</feature>
<organism evidence="2 3">
    <name type="scientific">Anaeramoeba flamelloides</name>
    <dbReference type="NCBI Taxonomy" id="1746091"/>
    <lineage>
        <taxon>Eukaryota</taxon>
        <taxon>Metamonada</taxon>
        <taxon>Anaeramoebidae</taxon>
        <taxon>Anaeramoeba</taxon>
    </lineage>
</organism>
<evidence type="ECO:0000313" key="2">
    <source>
        <dbReference type="EMBL" id="KAJ6227010.1"/>
    </source>
</evidence>
<accession>A0ABQ8X3P5</accession>
<evidence type="ECO:0000313" key="3">
    <source>
        <dbReference type="Proteomes" id="UP001150062"/>
    </source>
</evidence>
<gene>
    <name evidence="2" type="ORF">M0813_10162</name>
</gene>
<comment type="caution">
    <text evidence="2">The sequence shown here is derived from an EMBL/GenBank/DDBJ whole genome shotgun (WGS) entry which is preliminary data.</text>
</comment>
<feature type="compositionally biased region" description="Polar residues" evidence="1">
    <location>
        <begin position="1"/>
        <end position="14"/>
    </location>
</feature>
<dbReference type="Proteomes" id="UP001150062">
    <property type="component" value="Unassembled WGS sequence"/>
</dbReference>
<feature type="region of interest" description="Disordered" evidence="1">
    <location>
        <begin position="99"/>
        <end position="169"/>
    </location>
</feature>
<feature type="region of interest" description="Disordered" evidence="1">
    <location>
        <begin position="186"/>
        <end position="210"/>
    </location>
</feature>